<evidence type="ECO:0000256" key="5">
    <source>
        <dbReference type="ARBA" id="ARBA00022840"/>
    </source>
</evidence>
<evidence type="ECO:0000256" key="4">
    <source>
        <dbReference type="ARBA" id="ARBA00022741"/>
    </source>
</evidence>
<evidence type="ECO:0000259" key="6">
    <source>
        <dbReference type="PROSITE" id="PS50893"/>
    </source>
</evidence>
<dbReference type="Gene3D" id="3.40.50.300">
    <property type="entry name" value="P-loop containing nucleotide triphosphate hydrolases"/>
    <property type="match status" value="1"/>
</dbReference>
<dbReference type="PROSITE" id="PS00211">
    <property type="entry name" value="ABC_TRANSPORTER_1"/>
    <property type="match status" value="1"/>
</dbReference>
<name>A0A085W498_9BACT</name>
<keyword evidence="5" id="KW-0067">ATP-binding</keyword>
<dbReference type="InterPro" id="IPR003439">
    <property type="entry name" value="ABC_transporter-like_ATP-bd"/>
</dbReference>
<dbReference type="InterPro" id="IPR003593">
    <property type="entry name" value="AAA+_ATPase"/>
</dbReference>
<comment type="caution">
    <text evidence="7">The sequence shown here is derived from an EMBL/GenBank/DDBJ whole genome shotgun (WGS) entry which is preliminary data.</text>
</comment>
<dbReference type="PANTHER" id="PTHR42711:SF5">
    <property type="entry name" value="ABC TRANSPORTER ATP-BINDING PROTEIN NATA"/>
    <property type="match status" value="1"/>
</dbReference>
<accession>A0A085W498</accession>
<dbReference type="PATRIC" id="fig|394096.3.peg.7681"/>
<dbReference type="PROSITE" id="PS50893">
    <property type="entry name" value="ABC_TRANSPORTER_2"/>
    <property type="match status" value="1"/>
</dbReference>
<dbReference type="InterPro" id="IPR050763">
    <property type="entry name" value="ABC_transporter_ATP-binding"/>
</dbReference>
<organism evidence="7 8">
    <name type="scientific">Hyalangium minutum</name>
    <dbReference type="NCBI Taxonomy" id="394096"/>
    <lineage>
        <taxon>Bacteria</taxon>
        <taxon>Pseudomonadati</taxon>
        <taxon>Myxococcota</taxon>
        <taxon>Myxococcia</taxon>
        <taxon>Myxococcales</taxon>
        <taxon>Cystobacterineae</taxon>
        <taxon>Archangiaceae</taxon>
        <taxon>Hyalangium</taxon>
    </lineage>
</organism>
<dbReference type="Pfam" id="PF00005">
    <property type="entry name" value="ABC_tran"/>
    <property type="match status" value="1"/>
</dbReference>
<dbReference type="GO" id="GO:0005524">
    <property type="term" value="F:ATP binding"/>
    <property type="evidence" value="ECO:0007669"/>
    <property type="project" value="UniProtKB-KW"/>
</dbReference>
<reference evidence="7 8" key="1">
    <citation type="submission" date="2014-04" db="EMBL/GenBank/DDBJ databases">
        <title>Genome assembly of Hyalangium minutum DSM 14724.</title>
        <authorList>
            <person name="Sharma G."/>
            <person name="Subramanian S."/>
        </authorList>
    </citation>
    <scope>NUCLEOTIDE SEQUENCE [LARGE SCALE GENOMIC DNA]</scope>
    <source>
        <strain evidence="7 8">DSM 14724</strain>
    </source>
</reference>
<evidence type="ECO:0000313" key="7">
    <source>
        <dbReference type="EMBL" id="KFE62511.1"/>
    </source>
</evidence>
<sequence length="244" mass="26638">MIEVRNLHKRFGAVTAVEDVSFSAADGVVTGLLGPNGAGKTTTLRMLYTLVRPDRGAARIDGLDVAEKPLEVRRAIGVLPDARGLYPRLTAREHARYAGELHGLSGSLLDKRVAELIELLDMKDIADRRAEGFSQGERMKVALARALVHNPRNVLLDEPTNGLDVMSTRAVRTLIRRLKEQGHCILFSSHVMQEVGALCDRIVVVARGRVVAEGTPDELRARTGKESLEEAFVSVIGTDQGLMQ</sequence>
<dbReference type="OrthoDB" id="9805130at2"/>
<dbReference type="SMART" id="SM00382">
    <property type="entry name" value="AAA"/>
    <property type="match status" value="1"/>
</dbReference>
<dbReference type="EMBL" id="JMCB01000021">
    <property type="protein sequence ID" value="KFE62511.1"/>
    <property type="molecule type" value="Genomic_DNA"/>
</dbReference>
<proteinExistence type="inferred from homology"/>
<dbReference type="RefSeq" id="WP_044197257.1">
    <property type="nucleotide sequence ID" value="NZ_JMCB01000021.1"/>
</dbReference>
<comment type="similarity">
    <text evidence="1">Belongs to the ABC transporter superfamily.</text>
</comment>
<dbReference type="SUPFAM" id="SSF52540">
    <property type="entry name" value="P-loop containing nucleoside triphosphate hydrolases"/>
    <property type="match status" value="1"/>
</dbReference>
<gene>
    <name evidence="7" type="ORF">DB31_3945</name>
</gene>
<keyword evidence="3" id="KW-0536">Nodulation</keyword>
<feature type="domain" description="ABC transporter" evidence="6">
    <location>
        <begin position="2"/>
        <end position="232"/>
    </location>
</feature>
<keyword evidence="4" id="KW-0547">Nucleotide-binding</keyword>
<dbReference type="AlphaFoldDB" id="A0A085W498"/>
<dbReference type="InterPro" id="IPR017871">
    <property type="entry name" value="ABC_transporter-like_CS"/>
</dbReference>
<keyword evidence="8" id="KW-1185">Reference proteome</keyword>
<evidence type="ECO:0000256" key="1">
    <source>
        <dbReference type="ARBA" id="ARBA00005417"/>
    </source>
</evidence>
<evidence type="ECO:0000256" key="2">
    <source>
        <dbReference type="ARBA" id="ARBA00022448"/>
    </source>
</evidence>
<dbReference type="GO" id="GO:0016887">
    <property type="term" value="F:ATP hydrolysis activity"/>
    <property type="evidence" value="ECO:0007669"/>
    <property type="project" value="InterPro"/>
</dbReference>
<evidence type="ECO:0000256" key="3">
    <source>
        <dbReference type="ARBA" id="ARBA00022458"/>
    </source>
</evidence>
<dbReference type="Proteomes" id="UP000028725">
    <property type="component" value="Unassembled WGS sequence"/>
</dbReference>
<dbReference type="PANTHER" id="PTHR42711">
    <property type="entry name" value="ABC TRANSPORTER ATP-BINDING PROTEIN"/>
    <property type="match status" value="1"/>
</dbReference>
<evidence type="ECO:0000313" key="8">
    <source>
        <dbReference type="Proteomes" id="UP000028725"/>
    </source>
</evidence>
<dbReference type="InterPro" id="IPR027417">
    <property type="entry name" value="P-loop_NTPase"/>
</dbReference>
<protein>
    <submittedName>
        <fullName evidence="7">ABC-type Na+ transport system, ATPase component</fullName>
    </submittedName>
</protein>
<keyword evidence="2" id="KW-0813">Transport</keyword>
<dbReference type="STRING" id="394096.DB31_3945"/>